<comment type="caution">
    <text evidence="2">The sequence shown here is derived from an EMBL/GenBank/DDBJ whole genome shotgun (WGS) entry which is preliminary data.</text>
</comment>
<accession>A0A0Q3T3Z6</accession>
<evidence type="ECO:0000313" key="2">
    <source>
        <dbReference type="EMBL" id="KQK32362.1"/>
    </source>
</evidence>
<reference evidence="2 3" key="1">
    <citation type="submission" date="2015-10" db="EMBL/GenBank/DDBJ databases">
        <title>Draft genome of Bosea thiooxidans.</title>
        <authorList>
            <person name="Wang X."/>
        </authorList>
    </citation>
    <scope>NUCLEOTIDE SEQUENCE [LARGE SCALE GENOMIC DNA]</scope>
    <source>
        <strain evidence="2 3">CGMCC 9174</strain>
    </source>
</reference>
<dbReference type="Proteomes" id="UP000051562">
    <property type="component" value="Unassembled WGS sequence"/>
</dbReference>
<name>A0A0Q3T3Z6_9HYPH</name>
<evidence type="ECO:0000256" key="1">
    <source>
        <dbReference type="SAM" id="Coils"/>
    </source>
</evidence>
<dbReference type="RefSeq" id="WP_055726307.1">
    <property type="nucleotide sequence ID" value="NZ_LMAR01000001.1"/>
</dbReference>
<proteinExistence type="predicted"/>
<dbReference type="AlphaFoldDB" id="A0A0Q3T3Z6"/>
<protein>
    <submittedName>
        <fullName evidence="2">Uncharacterized protein</fullName>
    </submittedName>
</protein>
<dbReference type="EMBL" id="LMAR01000001">
    <property type="protein sequence ID" value="KQK32362.1"/>
    <property type="molecule type" value="Genomic_DNA"/>
</dbReference>
<keyword evidence="3" id="KW-1185">Reference proteome</keyword>
<gene>
    <name evidence="2" type="ORF">ARD30_00850</name>
</gene>
<evidence type="ECO:0000313" key="3">
    <source>
        <dbReference type="Proteomes" id="UP000051562"/>
    </source>
</evidence>
<keyword evidence="1" id="KW-0175">Coiled coil</keyword>
<sequence>MPRETNIQTGPDAGADLRAALGRLRRGQPLHPDNVKAKREGRLRISVASVAKEANRSRTLIGVEGCAYPDVRRQVLACMEAQVAAPRAPTPKLDAQSTIAALRQENALLRQEKAILATRLQDAVNVAHKQIQHAKSMARRGGRNARNGRPDHVVGLAPSAPVVQLREDG</sequence>
<organism evidence="2 3">
    <name type="scientific">Bosea thiooxidans</name>
    <dbReference type="NCBI Taxonomy" id="53254"/>
    <lineage>
        <taxon>Bacteria</taxon>
        <taxon>Pseudomonadati</taxon>
        <taxon>Pseudomonadota</taxon>
        <taxon>Alphaproteobacteria</taxon>
        <taxon>Hyphomicrobiales</taxon>
        <taxon>Boseaceae</taxon>
        <taxon>Bosea</taxon>
    </lineage>
</organism>
<feature type="coiled-coil region" evidence="1">
    <location>
        <begin position="92"/>
        <end position="119"/>
    </location>
</feature>